<protein>
    <recommendedName>
        <fullName evidence="1">Pyruvate kinase C-terminal domain-containing protein</fullName>
    </recommendedName>
</protein>
<dbReference type="Proteomes" id="UP000324897">
    <property type="component" value="Chromosome 4"/>
</dbReference>
<dbReference type="InterPro" id="IPR036918">
    <property type="entry name" value="Pyrv_Knase_C_sf"/>
</dbReference>
<evidence type="ECO:0000259" key="1">
    <source>
        <dbReference type="Pfam" id="PF02887"/>
    </source>
</evidence>
<reference evidence="2 3" key="1">
    <citation type="journal article" date="2019" name="Sci. Rep.">
        <title>A high-quality genome of Eragrostis curvula grass provides insights into Poaceae evolution and supports new strategies to enhance forage quality.</title>
        <authorList>
            <person name="Carballo J."/>
            <person name="Santos B.A.C.M."/>
            <person name="Zappacosta D."/>
            <person name="Garbus I."/>
            <person name="Selva J.P."/>
            <person name="Gallo C.A."/>
            <person name="Diaz A."/>
            <person name="Albertini E."/>
            <person name="Caccamo M."/>
            <person name="Echenique V."/>
        </authorList>
    </citation>
    <scope>NUCLEOTIDE SEQUENCE [LARGE SCALE GENOMIC DNA]</scope>
    <source>
        <strain evidence="3">cv. Victoria</strain>
        <tissue evidence="2">Leaf</tissue>
    </source>
</reference>
<comment type="caution">
    <text evidence="2">The sequence shown here is derived from an EMBL/GenBank/DDBJ whole genome shotgun (WGS) entry which is preliminary data.</text>
</comment>
<dbReference type="Gene3D" id="3.40.1380.20">
    <property type="entry name" value="Pyruvate kinase, C-terminal domain"/>
    <property type="match status" value="1"/>
</dbReference>
<feature type="domain" description="Pyruvate kinase C-terminal" evidence="1">
    <location>
        <begin position="59"/>
        <end position="119"/>
    </location>
</feature>
<name>A0A5J9W1Q8_9POAL</name>
<proteinExistence type="predicted"/>
<dbReference type="OrthoDB" id="691986at2759"/>
<dbReference type="EMBL" id="RWGY01000007">
    <property type="protein sequence ID" value="TVU41863.1"/>
    <property type="molecule type" value="Genomic_DNA"/>
</dbReference>
<evidence type="ECO:0000313" key="2">
    <source>
        <dbReference type="EMBL" id="TVU41863.1"/>
    </source>
</evidence>
<feature type="non-terminal residue" evidence="2">
    <location>
        <position position="1"/>
    </location>
</feature>
<gene>
    <name evidence="2" type="ORF">EJB05_15419</name>
</gene>
<organism evidence="2 3">
    <name type="scientific">Eragrostis curvula</name>
    <name type="common">weeping love grass</name>
    <dbReference type="NCBI Taxonomy" id="38414"/>
    <lineage>
        <taxon>Eukaryota</taxon>
        <taxon>Viridiplantae</taxon>
        <taxon>Streptophyta</taxon>
        <taxon>Embryophyta</taxon>
        <taxon>Tracheophyta</taxon>
        <taxon>Spermatophyta</taxon>
        <taxon>Magnoliopsida</taxon>
        <taxon>Liliopsida</taxon>
        <taxon>Poales</taxon>
        <taxon>Poaceae</taxon>
        <taxon>PACMAD clade</taxon>
        <taxon>Chloridoideae</taxon>
        <taxon>Eragrostideae</taxon>
        <taxon>Eragrostidinae</taxon>
        <taxon>Eragrostis</taxon>
    </lineage>
</organism>
<dbReference type="Pfam" id="PF02887">
    <property type="entry name" value="PK_C"/>
    <property type="match status" value="1"/>
</dbReference>
<sequence length="147" mass="16613">MIQEYKYFMSECYMEVITVAAWTIWTHRNSIIFYGGTVSIPRWKAEFRSAFSLSMHRAKPTNNLGVDVAFVCMKTGHMASLLSRCRPECPVFSSTTSASVRRCLNLHIKGLIPFRLSFSDDLQAKGIIKFGNLVITLSNICCCPSRS</sequence>
<dbReference type="Gramene" id="TVU41863">
    <property type="protein sequence ID" value="TVU41863"/>
    <property type="gene ID" value="EJB05_15419"/>
</dbReference>
<accession>A0A5J9W1Q8</accession>
<evidence type="ECO:0000313" key="3">
    <source>
        <dbReference type="Proteomes" id="UP000324897"/>
    </source>
</evidence>
<dbReference type="AlphaFoldDB" id="A0A5J9W1Q8"/>
<dbReference type="InterPro" id="IPR015795">
    <property type="entry name" value="Pyrv_Knase_C"/>
</dbReference>
<keyword evidence="3" id="KW-1185">Reference proteome</keyword>
<dbReference type="SUPFAM" id="SSF52935">
    <property type="entry name" value="PK C-terminal domain-like"/>
    <property type="match status" value="1"/>
</dbReference>